<accession>A0ABQ7MQA0</accession>
<dbReference type="EMBL" id="JADBGQ010000004">
    <property type="protein sequence ID" value="KAG5399771.1"/>
    <property type="molecule type" value="Genomic_DNA"/>
</dbReference>
<evidence type="ECO:0000313" key="2">
    <source>
        <dbReference type="Proteomes" id="UP000823674"/>
    </source>
</evidence>
<proteinExistence type="predicted"/>
<dbReference type="Proteomes" id="UP000823674">
    <property type="component" value="Chromosome A04"/>
</dbReference>
<keyword evidence="2" id="KW-1185">Reference proteome</keyword>
<reference evidence="1 2" key="1">
    <citation type="submission" date="2021-03" db="EMBL/GenBank/DDBJ databases">
        <authorList>
            <person name="King G.J."/>
            <person name="Bancroft I."/>
            <person name="Baten A."/>
            <person name="Bloomfield J."/>
            <person name="Borpatragohain P."/>
            <person name="He Z."/>
            <person name="Irish N."/>
            <person name="Irwin J."/>
            <person name="Liu K."/>
            <person name="Mauleon R.P."/>
            <person name="Moore J."/>
            <person name="Morris R."/>
            <person name="Ostergaard L."/>
            <person name="Wang B."/>
            <person name="Wells R."/>
        </authorList>
    </citation>
    <scope>NUCLEOTIDE SEQUENCE [LARGE SCALE GENOMIC DNA]</scope>
    <source>
        <strain evidence="1">R-o-18</strain>
        <tissue evidence="1">Leaf</tissue>
    </source>
</reference>
<name>A0ABQ7MQA0_BRACM</name>
<gene>
    <name evidence="1" type="primary">A04p004240.1_BraROA</name>
    <name evidence="1" type="ORF">IGI04_014378</name>
</gene>
<organism evidence="1 2">
    <name type="scientific">Brassica rapa subsp. trilocularis</name>
    <dbReference type="NCBI Taxonomy" id="1813537"/>
    <lineage>
        <taxon>Eukaryota</taxon>
        <taxon>Viridiplantae</taxon>
        <taxon>Streptophyta</taxon>
        <taxon>Embryophyta</taxon>
        <taxon>Tracheophyta</taxon>
        <taxon>Spermatophyta</taxon>
        <taxon>Magnoliopsida</taxon>
        <taxon>eudicotyledons</taxon>
        <taxon>Gunneridae</taxon>
        <taxon>Pentapetalae</taxon>
        <taxon>rosids</taxon>
        <taxon>malvids</taxon>
        <taxon>Brassicales</taxon>
        <taxon>Brassicaceae</taxon>
        <taxon>Brassiceae</taxon>
        <taxon>Brassica</taxon>
    </lineage>
</organism>
<sequence>MSHVCASPTASLRLVTFTNDFLEWSRRVPSLLATIASPSLDEAQTESTISSITAQVHRSICHARAGRSWLEPRTPDRASLVSIFIAFSFTRYRLQKATLCGLFTNGP</sequence>
<comment type="caution">
    <text evidence="1">The sequence shown here is derived from an EMBL/GenBank/DDBJ whole genome shotgun (WGS) entry which is preliminary data.</text>
</comment>
<evidence type="ECO:0000313" key="1">
    <source>
        <dbReference type="EMBL" id="KAG5399771.1"/>
    </source>
</evidence>
<protein>
    <submittedName>
        <fullName evidence="1">Uncharacterized protein</fullName>
    </submittedName>
</protein>